<dbReference type="InterPro" id="IPR056072">
    <property type="entry name" value="SNTX_MACPF/CDC-like_dom"/>
</dbReference>
<dbReference type="Ensembl" id="ENSCCRT00000191751.1">
    <property type="protein sequence ID" value="ENSCCRP00000176224.1"/>
    <property type="gene ID" value="ENSCCRG00000034576.2"/>
</dbReference>
<dbReference type="SUPFAM" id="SSF49265">
    <property type="entry name" value="Fibronectin type III"/>
    <property type="match status" value="2"/>
</dbReference>
<dbReference type="InterPro" id="IPR013783">
    <property type="entry name" value="Ig-like_fold"/>
</dbReference>
<dbReference type="CDD" id="cd00063">
    <property type="entry name" value="FN3"/>
    <property type="match status" value="2"/>
</dbReference>
<protein>
    <recommendedName>
        <fullName evidence="1">Fibronectin type-III domain-containing protein</fullName>
    </recommendedName>
</protein>
<proteinExistence type="predicted"/>
<dbReference type="InterPro" id="IPR003961">
    <property type="entry name" value="FN3_dom"/>
</dbReference>
<reference evidence="2" key="1">
    <citation type="submission" date="2025-05" db="UniProtKB">
        <authorList>
            <consortium name="Ensembl"/>
        </authorList>
    </citation>
    <scope>IDENTIFICATION</scope>
</reference>
<dbReference type="InterPro" id="IPR040581">
    <property type="entry name" value="Thioredoxin_11"/>
</dbReference>
<evidence type="ECO:0000313" key="2">
    <source>
        <dbReference type="Ensembl" id="ENSCCRP00000151001.1"/>
    </source>
</evidence>
<dbReference type="GeneTree" id="ENSGT00940000165425"/>
<dbReference type="InterPro" id="IPR052090">
    <property type="entry name" value="Cytolytic_pore-forming_toxin"/>
</dbReference>
<dbReference type="Ensembl" id="ENSCCRT00000148791.1">
    <property type="protein sequence ID" value="ENSCCRP00000151001.1"/>
    <property type="gene ID" value="ENSCCRG00000034576.2"/>
</dbReference>
<dbReference type="PANTHER" id="PTHR31594">
    <property type="entry name" value="AIG1-TYPE G DOMAIN-CONTAINING PROTEIN"/>
    <property type="match status" value="1"/>
</dbReference>
<organism evidence="2 3">
    <name type="scientific">Cyprinus carpio carpio</name>
    <dbReference type="NCBI Taxonomy" id="630221"/>
    <lineage>
        <taxon>Eukaryota</taxon>
        <taxon>Metazoa</taxon>
        <taxon>Chordata</taxon>
        <taxon>Craniata</taxon>
        <taxon>Vertebrata</taxon>
        <taxon>Euteleostomi</taxon>
        <taxon>Actinopterygii</taxon>
        <taxon>Neopterygii</taxon>
        <taxon>Teleostei</taxon>
        <taxon>Ostariophysi</taxon>
        <taxon>Cypriniformes</taxon>
        <taxon>Cyprinidae</taxon>
        <taxon>Cyprininae</taxon>
        <taxon>Cyprinus</taxon>
    </lineage>
</organism>
<dbReference type="SMART" id="SM00060">
    <property type="entry name" value="FN3"/>
    <property type="match status" value="3"/>
</dbReference>
<dbReference type="PROSITE" id="PS50853">
    <property type="entry name" value="FN3"/>
    <property type="match status" value="1"/>
</dbReference>
<feature type="domain" description="Fibronectin type-III" evidence="1">
    <location>
        <begin position="511"/>
        <end position="600"/>
    </location>
</feature>
<dbReference type="InterPro" id="IPR048997">
    <property type="entry name" value="Stonustoxin-like_helical"/>
</dbReference>
<dbReference type="Pfam" id="PF21109">
    <property type="entry name" value="Stonustoxin_helical"/>
    <property type="match status" value="4"/>
</dbReference>
<dbReference type="PANTHER" id="PTHR31594:SF15">
    <property type="entry name" value="VERRUCOTOXIN SUBUNIT BETA ISOFORM X1-RELATED"/>
    <property type="match status" value="1"/>
</dbReference>
<dbReference type="Pfam" id="PF18078">
    <property type="entry name" value="Thioredoxin_11"/>
    <property type="match status" value="3"/>
</dbReference>
<sequence>MDSVGVNVIETAALGRTFQLGMLYDCRKDALVPGITLWDKEQLQQSIRHHPQINTDFNITASDSIEEKYHLLNIDGNLKLNILSGLINVRGAAKYLSDTKKSFKQQRLTLHYHSTTKFEELTMNHLASGNIAHYEVFDNDTATHVVTAVLYGANACFVFDREVASDEDRNTVEGEVKAAFDKLKGISVGAQIDLSLNDKQKTAVQKMSCTFYGDFQLPSNPTSFEDALRVFADLPKLLGENRELAVPLKVWLYPLDKLHSHAAKLQKDISIGLIKNVESVFENLSTIEMKCSDLLKDTPSLAFAGFCDKIMHMKQNCHIYKLSFMEKLGSLLPKIHGDIEKETALIELLHDHEECPFRGRDLEKWMKGKEQESVIIKTLLRQLTDFGATVEENLDKILIDLEVENVISYTFTSFEWPDVLLSKQKAFLSPSTKGNNSEDAPDFKQKTGFTSDIKKNMKSNLKIFKKLIKSKTCKPAKFIVASKEIKNNPGSCIILYENGSGEATCFTPPLKPACPVTEQISGHSVVLKVSPTCPATEELRLLYKIKEEKDWKSQSVLQSHDTVTLTDLSPDTEYEMKYTAVGKLNYTVDSDVIHLTVIDKKLIDATESVLEELNLIETKCSKLMQDNSAVTFSAIHGKIQDMMRHCQIYKQDLHNRIKSMIKSIQACEKDISALTDLLQAHGESPFNKSNLMKWITVKDEESNSVDKFLQQLCDSGAEVNNNLDTFLSDIKIKNLVCYTFSSLDLPDDLLSDQEHFLNPSIMRRNSEKKPYAVSQTWFTGSIREKMREHLEIFQKLMFLHGDVESVKFLVTSKEHTIHPGSCILLYENGSDEAICFSPPLKPACPVTEQISGHSVVLKVPSTCPATEELRLLYKMKEEKEWKSQSVLQSHDTVTLIDLSPDTEYEMKYTAVGKLNYTVDSDVIHLRVIDKKLIDATESVLEELNLIETKCSKLMQDNSAVTFIAIHGKIQDMMRHCQIYKQDLHKRIKSMIKSIQACEKDISALKDLLQAHDESPFNKNDLMKWITVKDEESNSVKKFVQQLCDSGAEVNNNLDTFLSDIKVKNLVCYTFSSLDLPDDLLSDQEHFLNPSIMRRNSEKKPYAVSQTWFTGSIREKMREHLEIFQKLMFLHGDVESVKFLVTSKEHTIHPGSCILLYENGSDEAICFSPPLKPACPVTEQISGHSVVLKVPSTCPATEELRLLYKMKEEKEWKSQSVLQSHDTVTLKDLSPDTEYEMKYTAVGKLNYTVDSDVIHLTVIDKKLIDATESVLEELNLIETKCSKLMQDNSAVTFIAIHGKIQDMMRHCQIYKQDLHKRIKSMIKSIQACEKDISALKDLLQAHDESPFNKKTTL</sequence>
<dbReference type="Proteomes" id="UP001108240">
    <property type="component" value="Unplaced"/>
</dbReference>
<keyword evidence="3" id="KW-1185">Reference proteome</keyword>
<name>A0A9J8B8Q9_CYPCA</name>
<evidence type="ECO:0000313" key="3">
    <source>
        <dbReference type="Proteomes" id="UP001108240"/>
    </source>
</evidence>
<dbReference type="Gene3D" id="2.60.40.10">
    <property type="entry name" value="Immunoglobulins"/>
    <property type="match status" value="1"/>
</dbReference>
<dbReference type="InterPro" id="IPR036116">
    <property type="entry name" value="FN3_sf"/>
</dbReference>
<dbReference type="Pfam" id="PF24674">
    <property type="entry name" value="MACPF_SNTX"/>
    <property type="match status" value="1"/>
</dbReference>
<evidence type="ECO:0000259" key="1">
    <source>
        <dbReference type="PROSITE" id="PS50853"/>
    </source>
</evidence>
<accession>A0A9J8B8Q9</accession>